<proteinExistence type="predicted"/>
<sequence>MTDDGCLTVEAPKVTKPSATSRNIPIQKAVAENCENSSA</sequence>
<dbReference type="InterPro" id="IPR008978">
    <property type="entry name" value="HSP20-like_chaperone"/>
</dbReference>
<accession>A0A0C2G8N7</accession>
<dbReference type="EMBL" id="KN737712">
    <property type="protein sequence ID" value="KIH55224.1"/>
    <property type="molecule type" value="Genomic_DNA"/>
</dbReference>
<dbReference type="AlphaFoldDB" id="A0A0C2G8N7"/>
<name>A0A0C2G8N7_9BILA</name>
<protein>
    <recommendedName>
        <fullName evidence="3">SHSP domain-containing protein</fullName>
    </recommendedName>
</protein>
<keyword evidence="2" id="KW-1185">Reference proteome</keyword>
<dbReference type="Proteomes" id="UP000054047">
    <property type="component" value="Unassembled WGS sequence"/>
</dbReference>
<evidence type="ECO:0000313" key="2">
    <source>
        <dbReference type="Proteomes" id="UP000054047"/>
    </source>
</evidence>
<reference evidence="1 2" key="1">
    <citation type="submission" date="2013-12" db="EMBL/GenBank/DDBJ databases">
        <title>Draft genome of the parsitic nematode Ancylostoma duodenale.</title>
        <authorList>
            <person name="Mitreva M."/>
        </authorList>
    </citation>
    <scope>NUCLEOTIDE SEQUENCE [LARGE SCALE GENOMIC DNA]</scope>
    <source>
        <strain evidence="1 2">Zhejiang</strain>
    </source>
</reference>
<organism evidence="1 2">
    <name type="scientific">Ancylostoma duodenale</name>
    <dbReference type="NCBI Taxonomy" id="51022"/>
    <lineage>
        <taxon>Eukaryota</taxon>
        <taxon>Metazoa</taxon>
        <taxon>Ecdysozoa</taxon>
        <taxon>Nematoda</taxon>
        <taxon>Chromadorea</taxon>
        <taxon>Rhabditida</taxon>
        <taxon>Rhabditina</taxon>
        <taxon>Rhabditomorpha</taxon>
        <taxon>Strongyloidea</taxon>
        <taxon>Ancylostomatidae</taxon>
        <taxon>Ancylostomatinae</taxon>
        <taxon>Ancylostoma</taxon>
    </lineage>
</organism>
<dbReference type="OrthoDB" id="1431247at2759"/>
<dbReference type="Gene3D" id="2.60.40.790">
    <property type="match status" value="1"/>
</dbReference>
<gene>
    <name evidence="1" type="ORF">ANCDUO_14625</name>
</gene>
<evidence type="ECO:0000313" key="1">
    <source>
        <dbReference type="EMBL" id="KIH55224.1"/>
    </source>
</evidence>
<evidence type="ECO:0008006" key="3">
    <source>
        <dbReference type="Google" id="ProtNLM"/>
    </source>
</evidence>